<dbReference type="Pfam" id="PF19057">
    <property type="entry name" value="PH_19"/>
    <property type="match status" value="1"/>
</dbReference>
<dbReference type="PROSITE" id="PS50010">
    <property type="entry name" value="DH_2"/>
    <property type="match status" value="1"/>
</dbReference>
<dbReference type="Gene3D" id="1.20.900.10">
    <property type="entry name" value="Dbl homology (DH) domain"/>
    <property type="match status" value="1"/>
</dbReference>
<dbReference type="InterPro" id="IPR011993">
    <property type="entry name" value="PH-like_dom_sf"/>
</dbReference>
<reference evidence="6 7" key="1">
    <citation type="journal article" date="2019" name="Mol. Ecol. Resour.">
        <title>Improving Illumina assemblies with Hi-C and long reads: an example with the North African dromedary.</title>
        <authorList>
            <person name="Elbers J.P."/>
            <person name="Rogers M.F."/>
            <person name="Perelman P.L."/>
            <person name="Proskuryakova A.A."/>
            <person name="Serdyukova N.A."/>
            <person name="Johnson W.E."/>
            <person name="Horin P."/>
            <person name="Corander J."/>
            <person name="Murphy D."/>
            <person name="Burger P.A."/>
        </authorList>
    </citation>
    <scope>NUCLEOTIDE SEQUENCE [LARGE SCALE GENOMIC DNA]</scope>
    <source>
        <strain evidence="6">Drom800</strain>
        <tissue evidence="6">Blood</tissue>
    </source>
</reference>
<gene>
    <name evidence="6" type="ORF">Cadr_000013318</name>
</gene>
<dbReference type="InterPro" id="IPR000219">
    <property type="entry name" value="DH_dom"/>
</dbReference>
<dbReference type="GO" id="GO:0005085">
    <property type="term" value="F:guanyl-nucleotide exchange factor activity"/>
    <property type="evidence" value="ECO:0007669"/>
    <property type="project" value="UniProtKB-KW"/>
</dbReference>
<evidence type="ECO:0000256" key="2">
    <source>
        <dbReference type="ARBA" id="ARBA00022658"/>
    </source>
</evidence>
<dbReference type="SUPFAM" id="SSF50978">
    <property type="entry name" value="WD40 repeat-like"/>
    <property type="match status" value="1"/>
</dbReference>
<organism evidence="6 7">
    <name type="scientific">Camelus dromedarius</name>
    <name type="common">Dromedary</name>
    <name type="synonym">Arabian camel</name>
    <dbReference type="NCBI Taxonomy" id="9838"/>
    <lineage>
        <taxon>Eukaryota</taxon>
        <taxon>Metazoa</taxon>
        <taxon>Chordata</taxon>
        <taxon>Craniata</taxon>
        <taxon>Vertebrata</taxon>
        <taxon>Euteleostomi</taxon>
        <taxon>Mammalia</taxon>
        <taxon>Eutheria</taxon>
        <taxon>Laurasiatheria</taxon>
        <taxon>Artiodactyla</taxon>
        <taxon>Tylopoda</taxon>
        <taxon>Camelidae</taxon>
        <taxon>Camelus</taxon>
    </lineage>
</organism>
<dbReference type="GO" id="GO:0051496">
    <property type="term" value="P:positive regulation of stress fiber assembly"/>
    <property type="evidence" value="ECO:0007669"/>
    <property type="project" value="UniProtKB-ARBA"/>
</dbReference>
<keyword evidence="7" id="KW-1185">Reference proteome</keyword>
<feature type="domain" description="DH" evidence="5">
    <location>
        <begin position="228"/>
        <end position="441"/>
    </location>
</feature>
<feature type="coiled-coil region" evidence="3">
    <location>
        <begin position="421"/>
        <end position="454"/>
    </location>
</feature>
<dbReference type="InterPro" id="IPR035899">
    <property type="entry name" value="DBL_dom_sf"/>
</dbReference>
<evidence type="ECO:0000313" key="6">
    <source>
        <dbReference type="EMBL" id="KAB1268346.1"/>
    </source>
</evidence>
<feature type="non-terminal residue" evidence="6">
    <location>
        <position position="1"/>
    </location>
</feature>
<dbReference type="Proteomes" id="UP000299084">
    <property type="component" value="Unassembled WGS sequence"/>
</dbReference>
<evidence type="ECO:0000313" key="7">
    <source>
        <dbReference type="Proteomes" id="UP000299084"/>
    </source>
</evidence>
<comment type="caution">
    <text evidence="6">The sequence shown here is derived from an EMBL/GenBank/DDBJ whole genome shotgun (WGS) entry which is preliminary data.</text>
</comment>
<dbReference type="InterPro" id="IPR039919">
    <property type="entry name" value="ARHGEF10/ARHGEF17"/>
</dbReference>
<accession>A0A5N4DBD9</accession>
<dbReference type="STRING" id="9838.ENSCDRP00005008311"/>
<dbReference type="InterPro" id="IPR036322">
    <property type="entry name" value="WD40_repeat_dom_sf"/>
</dbReference>
<dbReference type="FunFam" id="1.20.900.10:FF:000003">
    <property type="entry name" value="Rho guanine nucleotide exchange factor 10 like"/>
    <property type="match status" value="1"/>
</dbReference>
<dbReference type="GO" id="GO:0005829">
    <property type="term" value="C:cytosol"/>
    <property type="evidence" value="ECO:0007669"/>
    <property type="project" value="TreeGrafter"/>
</dbReference>
<dbReference type="Gene3D" id="2.30.29.30">
    <property type="entry name" value="Pleckstrin-homology domain (PH domain)/Phosphotyrosine-binding domain (PTB)"/>
    <property type="match status" value="1"/>
</dbReference>
<dbReference type="GO" id="GO:0032933">
    <property type="term" value="P:SREBP signaling pathway"/>
    <property type="evidence" value="ECO:0007669"/>
    <property type="project" value="TreeGrafter"/>
</dbReference>
<feature type="compositionally biased region" description="Basic and acidic residues" evidence="4">
    <location>
        <begin position="97"/>
        <end position="107"/>
    </location>
</feature>
<evidence type="ECO:0000256" key="4">
    <source>
        <dbReference type="SAM" id="MobiDB-lite"/>
    </source>
</evidence>
<dbReference type="Pfam" id="PF19056">
    <property type="entry name" value="WD40_2"/>
    <property type="match status" value="1"/>
</dbReference>
<name>A0A5N4DBD9_CAMDR</name>
<dbReference type="GO" id="GO:0030036">
    <property type="term" value="P:actin cytoskeleton organization"/>
    <property type="evidence" value="ECO:0007669"/>
    <property type="project" value="TreeGrafter"/>
</dbReference>
<feature type="region of interest" description="Disordered" evidence="4">
    <location>
        <begin position="75"/>
        <end position="115"/>
    </location>
</feature>
<dbReference type="GO" id="GO:0051056">
    <property type="term" value="P:regulation of small GTPase mediated signal transduction"/>
    <property type="evidence" value="ECO:0007669"/>
    <property type="project" value="UniProtKB-ARBA"/>
</dbReference>
<dbReference type="PANTHER" id="PTHR12877">
    <property type="entry name" value="RHO GUANINE NUCLEOTIDE EXCHANGE FACTOR"/>
    <property type="match status" value="1"/>
</dbReference>
<sequence>GPAVVSNGEAVDAAFSGVRRSSWKRKSSRRIDRFTFPALEEDVIYDDVPCENLDAHQPGAEKNLLYEDVHRDGAPREAEDLGWSSSEFESYSEDSGEEAKPEAEPTKHRVSFQPKLSPDLTRLKERYARTKRDILALRVGGRDMQELKHKYDCKMTQLMKAAKSGTKDGLEKTRIAVMRKVSFLHRKDVLGDSEEEDMGLLEVSVTDIKPPAPELGPMPDGLSPQQVVRRHILGSIVQSEGSYVESLKRVLQDYRNPLMEMEPKALSARKCQAVFFRVKEILHCHSMFQIALSSRVAEWDSTEKIGDLFVASVGVPKFSFPSPLRHVTLPGPGPPLFQFSKSMVLDVYSDYVNNFTNAMSIIKKACLTKPAFLEFLKRRQVCSPDRVTLYGLMVKPIQRFPQFILLLQDMLKNTPRGHPDRLSLQLALTELETLAEKLNEQKRLADQVAEIQQLTKSVSDRSSLNKLLTSGQRQLLLCETLTETVYGDRGQLIKSKERRVFLLNDMLVCANINFKPAHHRGQLEISSLVPLGPKYVVKWNTALPQVQVVEVGQEGGSCDKDNVLIQHAGAKKASAAGQAQNKVYLGPPRLFQELQDLQKDLAVVEQITLLISTLHGTYQNLNMTVAQDWCLALQRLMRVKEEEIHSANKCRLRLLLPGKPDKSGRPISFMVVFITPNPLSKISWVNRLHLAKIGLREENQPGWLCPDEDKKSKAPFWCPILACCIPAFSSRGLSLQLGALVHSPVSCPLLGFSAVSTSLPQGYLWVGGGQEGAGGQVEIFSLNRPSPRTVKSFPLAAPVLCMEYIPEPEEGESGDQEESRTAADASAGVHPTICLGLQDGSILVYSSVDTGTQCLATCRSPGLQPVLCLRHSPFHLLAGLQDGTLAAYPRTSGGVPWDLESPPVCLTVGPGPVRTLLSLEDAVWASCGPRVTVLDATSLQTQVPALLRGSWPQALGVISGYSLADPS</sequence>
<keyword evidence="2" id="KW-0344">Guanine-nucleotide releasing factor</keyword>
<evidence type="ECO:0000256" key="1">
    <source>
        <dbReference type="ARBA" id="ARBA00022553"/>
    </source>
</evidence>
<dbReference type="SUPFAM" id="SSF50729">
    <property type="entry name" value="PH domain-like"/>
    <property type="match status" value="1"/>
</dbReference>
<keyword evidence="1" id="KW-0597">Phosphoprotein</keyword>
<protein>
    <submittedName>
        <fullName evidence="6">Rho guanine nucleotide exchange factor 10-like protein</fullName>
    </submittedName>
</protein>
<proteinExistence type="predicted"/>
<dbReference type="SMART" id="SM00325">
    <property type="entry name" value="RhoGEF"/>
    <property type="match status" value="1"/>
</dbReference>
<dbReference type="SUPFAM" id="SSF48065">
    <property type="entry name" value="DBL homology domain (DH-domain)"/>
    <property type="match status" value="1"/>
</dbReference>
<evidence type="ECO:0000259" key="5">
    <source>
        <dbReference type="PROSITE" id="PS50010"/>
    </source>
</evidence>
<dbReference type="AlphaFoldDB" id="A0A5N4DBD9"/>
<dbReference type="Pfam" id="PF00621">
    <property type="entry name" value="RhoGEF"/>
    <property type="match status" value="1"/>
</dbReference>
<dbReference type="PANTHER" id="PTHR12877:SF16">
    <property type="entry name" value="RHO GUANINE NUCLEOTIDE EXCHANGE FACTOR 10-LIKE PROTEIN"/>
    <property type="match status" value="1"/>
</dbReference>
<keyword evidence="3" id="KW-0175">Coiled coil</keyword>
<dbReference type="FunFam" id="2.30.29.30:FF:000200">
    <property type="entry name" value="Rho guanine nucleotide exchange factor (GEF) 10-like a"/>
    <property type="match status" value="1"/>
</dbReference>
<dbReference type="EMBL" id="JWIN03000013">
    <property type="protein sequence ID" value="KAB1268346.1"/>
    <property type="molecule type" value="Genomic_DNA"/>
</dbReference>
<dbReference type="CDD" id="cd00160">
    <property type="entry name" value="RhoGEF"/>
    <property type="match status" value="1"/>
</dbReference>
<evidence type="ECO:0000256" key="3">
    <source>
        <dbReference type="SAM" id="Coils"/>
    </source>
</evidence>